<dbReference type="GeneID" id="85354124"/>
<dbReference type="Proteomes" id="UP001175211">
    <property type="component" value="Unassembled WGS sequence"/>
</dbReference>
<name>A0AA39MI46_ARMTA</name>
<organism evidence="2 3">
    <name type="scientific">Armillaria tabescens</name>
    <name type="common">Ringless honey mushroom</name>
    <name type="synonym">Agaricus tabescens</name>
    <dbReference type="NCBI Taxonomy" id="1929756"/>
    <lineage>
        <taxon>Eukaryota</taxon>
        <taxon>Fungi</taxon>
        <taxon>Dikarya</taxon>
        <taxon>Basidiomycota</taxon>
        <taxon>Agaricomycotina</taxon>
        <taxon>Agaricomycetes</taxon>
        <taxon>Agaricomycetidae</taxon>
        <taxon>Agaricales</taxon>
        <taxon>Marasmiineae</taxon>
        <taxon>Physalacriaceae</taxon>
        <taxon>Desarmillaria</taxon>
    </lineage>
</organism>
<dbReference type="AlphaFoldDB" id="A0AA39MI46"/>
<accession>A0AA39MI46</accession>
<dbReference type="EMBL" id="JAUEPS010000143">
    <property type="protein sequence ID" value="KAK0435706.1"/>
    <property type="molecule type" value="Genomic_DNA"/>
</dbReference>
<evidence type="ECO:0000313" key="3">
    <source>
        <dbReference type="Proteomes" id="UP001175211"/>
    </source>
</evidence>
<evidence type="ECO:0000313" key="2">
    <source>
        <dbReference type="EMBL" id="KAK0435706.1"/>
    </source>
</evidence>
<gene>
    <name evidence="2" type="ORF">EV420DRAFT_1487895</name>
</gene>
<protein>
    <submittedName>
        <fullName evidence="2">Uncharacterized protein</fullName>
    </submittedName>
</protein>
<comment type="caution">
    <text evidence="2">The sequence shown here is derived from an EMBL/GenBank/DDBJ whole genome shotgun (WGS) entry which is preliminary data.</text>
</comment>
<dbReference type="RefSeq" id="XP_060322066.1">
    <property type="nucleotide sequence ID" value="XM_060470576.1"/>
</dbReference>
<evidence type="ECO:0000256" key="1">
    <source>
        <dbReference type="SAM" id="MobiDB-lite"/>
    </source>
</evidence>
<keyword evidence="3" id="KW-1185">Reference proteome</keyword>
<sequence>MYSACSIITDYTTTQRLSGWIYVGSIAPGSNHFPSTGMRKPSHKAAPFSFPQMMDNSITIVYDNSHDDANYWDNSNDDNGNKQQEWENQQELEKEEGVCKMAVDTIHQQVKGDESEWNA</sequence>
<feature type="region of interest" description="Disordered" evidence="1">
    <location>
        <begin position="69"/>
        <end position="94"/>
    </location>
</feature>
<proteinExistence type="predicted"/>
<reference evidence="2" key="1">
    <citation type="submission" date="2023-06" db="EMBL/GenBank/DDBJ databases">
        <authorList>
            <consortium name="Lawrence Berkeley National Laboratory"/>
            <person name="Ahrendt S."/>
            <person name="Sahu N."/>
            <person name="Indic B."/>
            <person name="Wong-Bajracharya J."/>
            <person name="Merenyi Z."/>
            <person name="Ke H.-M."/>
            <person name="Monk M."/>
            <person name="Kocsube S."/>
            <person name="Drula E."/>
            <person name="Lipzen A."/>
            <person name="Balint B."/>
            <person name="Henrissat B."/>
            <person name="Andreopoulos B."/>
            <person name="Martin F.M."/>
            <person name="Harder C.B."/>
            <person name="Rigling D."/>
            <person name="Ford K.L."/>
            <person name="Foster G.D."/>
            <person name="Pangilinan J."/>
            <person name="Papanicolaou A."/>
            <person name="Barry K."/>
            <person name="LaButti K."/>
            <person name="Viragh M."/>
            <person name="Koriabine M."/>
            <person name="Yan M."/>
            <person name="Riley R."/>
            <person name="Champramary S."/>
            <person name="Plett K.L."/>
            <person name="Tsai I.J."/>
            <person name="Slot J."/>
            <person name="Sipos G."/>
            <person name="Plett J."/>
            <person name="Nagy L.G."/>
            <person name="Grigoriev I.V."/>
        </authorList>
    </citation>
    <scope>NUCLEOTIDE SEQUENCE</scope>
    <source>
        <strain evidence="2">CCBAS 213</strain>
    </source>
</reference>